<dbReference type="AlphaFoldDB" id="A0A6G1LJ54"/>
<protein>
    <submittedName>
        <fullName evidence="1">Uncharacterized protein</fullName>
    </submittedName>
</protein>
<proteinExistence type="predicted"/>
<name>A0A6G1LJ54_9PEZI</name>
<dbReference type="EMBL" id="ML995812">
    <property type="protein sequence ID" value="KAF2772971.1"/>
    <property type="molecule type" value="Genomic_DNA"/>
</dbReference>
<evidence type="ECO:0000313" key="2">
    <source>
        <dbReference type="Proteomes" id="UP000799436"/>
    </source>
</evidence>
<organism evidence="1 2">
    <name type="scientific">Teratosphaeria nubilosa</name>
    <dbReference type="NCBI Taxonomy" id="161662"/>
    <lineage>
        <taxon>Eukaryota</taxon>
        <taxon>Fungi</taxon>
        <taxon>Dikarya</taxon>
        <taxon>Ascomycota</taxon>
        <taxon>Pezizomycotina</taxon>
        <taxon>Dothideomycetes</taxon>
        <taxon>Dothideomycetidae</taxon>
        <taxon>Mycosphaerellales</taxon>
        <taxon>Teratosphaeriaceae</taxon>
        <taxon>Teratosphaeria</taxon>
    </lineage>
</organism>
<reference evidence="1" key="1">
    <citation type="journal article" date="2020" name="Stud. Mycol.">
        <title>101 Dothideomycetes genomes: a test case for predicting lifestyles and emergence of pathogens.</title>
        <authorList>
            <person name="Haridas S."/>
            <person name="Albert R."/>
            <person name="Binder M."/>
            <person name="Bloem J."/>
            <person name="Labutti K."/>
            <person name="Salamov A."/>
            <person name="Andreopoulos B."/>
            <person name="Baker S."/>
            <person name="Barry K."/>
            <person name="Bills G."/>
            <person name="Bluhm B."/>
            <person name="Cannon C."/>
            <person name="Castanera R."/>
            <person name="Culley D."/>
            <person name="Daum C."/>
            <person name="Ezra D."/>
            <person name="Gonzalez J."/>
            <person name="Henrissat B."/>
            <person name="Kuo A."/>
            <person name="Liang C."/>
            <person name="Lipzen A."/>
            <person name="Lutzoni F."/>
            <person name="Magnuson J."/>
            <person name="Mondo S."/>
            <person name="Nolan M."/>
            <person name="Ohm R."/>
            <person name="Pangilinan J."/>
            <person name="Park H.-J."/>
            <person name="Ramirez L."/>
            <person name="Alfaro M."/>
            <person name="Sun H."/>
            <person name="Tritt A."/>
            <person name="Yoshinaga Y."/>
            <person name="Zwiers L.-H."/>
            <person name="Turgeon B."/>
            <person name="Goodwin S."/>
            <person name="Spatafora J."/>
            <person name="Crous P."/>
            <person name="Grigoriev I."/>
        </authorList>
    </citation>
    <scope>NUCLEOTIDE SEQUENCE</scope>
    <source>
        <strain evidence="1">CBS 116005</strain>
    </source>
</reference>
<gene>
    <name evidence="1" type="ORF">EJ03DRAFT_150498</name>
</gene>
<evidence type="ECO:0000313" key="1">
    <source>
        <dbReference type="EMBL" id="KAF2772971.1"/>
    </source>
</evidence>
<accession>A0A6G1LJ54</accession>
<keyword evidence="2" id="KW-1185">Reference proteome</keyword>
<sequence length="91" mass="10201">MTIKRSLARWRAAVRGVLRLAGIGPSIRPSHARQNYHCVPLKARSTLRWENSSGPQAGVKECIYASCLPYRTCFVGSVVMQTDRQTDRVRG</sequence>
<dbReference type="Proteomes" id="UP000799436">
    <property type="component" value="Unassembled WGS sequence"/>
</dbReference>